<evidence type="ECO:0000313" key="11">
    <source>
        <dbReference type="Proteomes" id="UP000196710"/>
    </source>
</evidence>
<dbReference type="GO" id="GO:0006508">
    <property type="term" value="P:proteolysis"/>
    <property type="evidence" value="ECO:0007669"/>
    <property type="project" value="UniProtKB-KW"/>
</dbReference>
<evidence type="ECO:0000313" key="10">
    <source>
        <dbReference type="EMBL" id="QQR30452.1"/>
    </source>
</evidence>
<dbReference type="KEGG" id="amur:ADH66_11240"/>
<dbReference type="InterPro" id="IPR006741">
    <property type="entry name" value="AgrB"/>
</dbReference>
<evidence type="ECO:0000256" key="4">
    <source>
        <dbReference type="ARBA" id="ARBA00022692"/>
    </source>
</evidence>
<dbReference type="EMBL" id="CP065321">
    <property type="protein sequence ID" value="QQR30452.1"/>
    <property type="molecule type" value="Genomic_DNA"/>
</dbReference>
<keyword evidence="4 8" id="KW-0812">Transmembrane</keyword>
<evidence type="ECO:0000313" key="12">
    <source>
        <dbReference type="Proteomes" id="UP000596035"/>
    </source>
</evidence>
<keyword evidence="5" id="KW-0378">Hydrolase</keyword>
<keyword evidence="1" id="KW-1003">Cell membrane</keyword>
<keyword evidence="7 8" id="KW-0472">Membrane</keyword>
<protein>
    <submittedName>
        <fullName evidence="10">Accessory gene regulator B family protein</fullName>
    </submittedName>
</protein>
<dbReference type="GO" id="GO:0009372">
    <property type="term" value="P:quorum sensing"/>
    <property type="evidence" value="ECO:0007669"/>
    <property type="project" value="UniProtKB-KW"/>
</dbReference>
<proteinExistence type="predicted"/>
<dbReference type="EMBL" id="CP021422">
    <property type="protein sequence ID" value="ASB41179.1"/>
    <property type="molecule type" value="Genomic_DNA"/>
</dbReference>
<evidence type="ECO:0000256" key="1">
    <source>
        <dbReference type="ARBA" id="ARBA00022475"/>
    </source>
</evidence>
<dbReference type="Proteomes" id="UP000596035">
    <property type="component" value="Chromosome"/>
</dbReference>
<organism evidence="10 12">
    <name type="scientific">Acutalibacter muris</name>
    <dbReference type="NCBI Taxonomy" id="1796620"/>
    <lineage>
        <taxon>Bacteria</taxon>
        <taxon>Bacillati</taxon>
        <taxon>Bacillota</taxon>
        <taxon>Clostridia</taxon>
        <taxon>Eubacteriales</taxon>
        <taxon>Acutalibacteraceae</taxon>
        <taxon>Acutalibacter</taxon>
    </lineage>
</organism>
<keyword evidence="2" id="KW-0673">Quorum sensing</keyword>
<feature type="transmembrane region" description="Helical" evidence="8">
    <location>
        <begin position="44"/>
        <end position="67"/>
    </location>
</feature>
<evidence type="ECO:0000256" key="6">
    <source>
        <dbReference type="ARBA" id="ARBA00022989"/>
    </source>
</evidence>
<dbReference type="GO" id="GO:0008233">
    <property type="term" value="F:peptidase activity"/>
    <property type="evidence" value="ECO:0007669"/>
    <property type="project" value="UniProtKB-KW"/>
</dbReference>
<dbReference type="Pfam" id="PF04647">
    <property type="entry name" value="AgrB"/>
    <property type="match status" value="1"/>
</dbReference>
<name>A0A1Z2XRZ4_9FIRM</name>
<evidence type="ECO:0000256" key="2">
    <source>
        <dbReference type="ARBA" id="ARBA00022654"/>
    </source>
</evidence>
<gene>
    <name evidence="9" type="ORF">ADH66_11240</name>
    <name evidence="10" type="ORF">I5Q82_01555</name>
</gene>
<reference evidence="11" key="2">
    <citation type="submission" date="2017-05" db="EMBL/GenBank/DDBJ databases">
        <title>Improved OligoMM genomes.</title>
        <authorList>
            <person name="Garzetti D."/>
        </authorList>
    </citation>
    <scope>NUCLEOTIDE SEQUENCE [LARGE SCALE GENOMIC DNA]</scope>
    <source>
        <strain evidence="11">KB18</strain>
    </source>
</reference>
<sequence>MLNACATALTDRLLSKFPTAQAHGAVYIYGFELSLSSLAVMGSVFILSCLCGAVNTSITFSLIFVSIRLFSGGYHAKTYGHCFILSNGVYLACLGTAHMIETLGVTFVCPVMILLSMVVVFALAPIKNNNHLISDASYQKNRNIALIFTTCEGLYLLVAYFFSFMLQIVCMGSTTMTAVAVLMIVPKIKERRNKYE</sequence>
<keyword evidence="6 8" id="KW-1133">Transmembrane helix</keyword>
<keyword evidence="3" id="KW-0645">Protease</keyword>
<reference evidence="9" key="1">
    <citation type="journal article" date="2017" name="Genome Announc.">
        <title>High-Quality Whole-Genome Sequences of the Oligo-Mouse-Microbiota Bacterial Community.</title>
        <authorList>
            <person name="Garzetti D."/>
            <person name="Brugiroux S."/>
            <person name="Bunk B."/>
            <person name="Pukall R."/>
            <person name="McCoy K.D."/>
            <person name="Macpherson A.J."/>
            <person name="Stecher B."/>
        </authorList>
    </citation>
    <scope>NUCLEOTIDE SEQUENCE</scope>
    <source>
        <strain evidence="9">KB18</strain>
    </source>
</reference>
<keyword evidence="11" id="KW-1185">Reference proteome</keyword>
<dbReference type="RefSeq" id="WP_066540825.1">
    <property type="nucleotide sequence ID" value="NZ_CP021422.1"/>
</dbReference>
<dbReference type="Proteomes" id="UP000196710">
    <property type="component" value="Chromosome"/>
</dbReference>
<accession>A0A1Z2XRZ4</accession>
<feature type="transmembrane region" description="Helical" evidence="8">
    <location>
        <begin position="79"/>
        <end position="97"/>
    </location>
</feature>
<evidence type="ECO:0000256" key="5">
    <source>
        <dbReference type="ARBA" id="ARBA00022801"/>
    </source>
</evidence>
<evidence type="ECO:0000256" key="8">
    <source>
        <dbReference type="SAM" id="Phobius"/>
    </source>
</evidence>
<feature type="transmembrane region" description="Helical" evidence="8">
    <location>
        <begin position="168"/>
        <end position="185"/>
    </location>
</feature>
<reference evidence="10 12" key="3">
    <citation type="submission" date="2020-11" db="EMBL/GenBank/DDBJ databases">
        <title>Closed and high quality bacterial genomes of the OMM12 community.</title>
        <authorList>
            <person name="Marbouty M."/>
            <person name="Lamy-Besnier Q."/>
            <person name="Debarbieux L."/>
            <person name="Koszul R."/>
        </authorList>
    </citation>
    <scope>NUCLEOTIDE SEQUENCE [LARGE SCALE GENOMIC DNA]</scope>
    <source>
        <strain evidence="10 12">KB18</strain>
    </source>
</reference>
<dbReference type="AlphaFoldDB" id="A0A1Z2XRZ4"/>
<feature type="transmembrane region" description="Helical" evidence="8">
    <location>
        <begin position="103"/>
        <end position="124"/>
    </location>
</feature>
<feature type="transmembrane region" description="Helical" evidence="8">
    <location>
        <begin position="144"/>
        <end position="162"/>
    </location>
</feature>
<evidence type="ECO:0000256" key="3">
    <source>
        <dbReference type="ARBA" id="ARBA00022670"/>
    </source>
</evidence>
<dbReference type="GO" id="GO:0016020">
    <property type="term" value="C:membrane"/>
    <property type="evidence" value="ECO:0007669"/>
    <property type="project" value="InterPro"/>
</dbReference>
<evidence type="ECO:0000313" key="9">
    <source>
        <dbReference type="EMBL" id="ASB41179.1"/>
    </source>
</evidence>
<evidence type="ECO:0000256" key="7">
    <source>
        <dbReference type="ARBA" id="ARBA00023136"/>
    </source>
</evidence>